<dbReference type="EMBL" id="GDHC01006696">
    <property type="protein sequence ID" value="JAQ11933.1"/>
    <property type="molecule type" value="Transcribed_RNA"/>
</dbReference>
<protein>
    <submittedName>
        <fullName evidence="2">Uncharacterized protein</fullName>
    </submittedName>
</protein>
<name>A0A146LWB6_LYGHE</name>
<proteinExistence type="predicted"/>
<accession>A0A146LWB6</accession>
<evidence type="ECO:0000313" key="2">
    <source>
        <dbReference type="EMBL" id="JAQ11933.1"/>
    </source>
</evidence>
<dbReference type="AlphaFoldDB" id="A0A146LWB6"/>
<sequence length="138" mass="14914">MDEERLLESEGEGFESDEDLGQLRQSALESLPTVISVPGSVSGEVTYPDWAEQMMQMQKVLVEEIVKLKKHIAAEQIESPKLPDGMEVDDCGVVPAQKEPIGSDSVPGTSATGQALALTGSSRHDMGKDSVLRLLDFN</sequence>
<feature type="region of interest" description="Disordered" evidence="1">
    <location>
        <begin position="95"/>
        <end position="124"/>
    </location>
</feature>
<gene>
    <name evidence="2" type="ORF">g.65705</name>
</gene>
<reference evidence="2" key="1">
    <citation type="journal article" date="2016" name="Gigascience">
        <title>De novo construction of an expanded transcriptome assembly for the western tarnished plant bug, Lygus hesperus.</title>
        <authorList>
            <person name="Tassone E.E."/>
            <person name="Geib S.M."/>
            <person name="Hall B."/>
            <person name="Fabrick J.A."/>
            <person name="Brent C.S."/>
            <person name="Hull J.J."/>
        </authorList>
    </citation>
    <scope>NUCLEOTIDE SEQUENCE</scope>
</reference>
<evidence type="ECO:0000256" key="1">
    <source>
        <dbReference type="SAM" id="MobiDB-lite"/>
    </source>
</evidence>
<organism evidence="2">
    <name type="scientific">Lygus hesperus</name>
    <name type="common">Western plant bug</name>
    <dbReference type="NCBI Taxonomy" id="30085"/>
    <lineage>
        <taxon>Eukaryota</taxon>
        <taxon>Metazoa</taxon>
        <taxon>Ecdysozoa</taxon>
        <taxon>Arthropoda</taxon>
        <taxon>Hexapoda</taxon>
        <taxon>Insecta</taxon>
        <taxon>Pterygota</taxon>
        <taxon>Neoptera</taxon>
        <taxon>Paraneoptera</taxon>
        <taxon>Hemiptera</taxon>
        <taxon>Heteroptera</taxon>
        <taxon>Panheteroptera</taxon>
        <taxon>Cimicomorpha</taxon>
        <taxon>Miridae</taxon>
        <taxon>Mirini</taxon>
        <taxon>Lygus</taxon>
    </lineage>
</organism>